<dbReference type="InterPro" id="IPR007737">
    <property type="entry name" value="Mga_HTH"/>
</dbReference>
<protein>
    <submittedName>
        <fullName evidence="7">Uncharacterized protein</fullName>
    </submittedName>
</protein>
<dbReference type="Pfam" id="PF00359">
    <property type="entry name" value="PTS_EIIA_2"/>
    <property type="match status" value="1"/>
</dbReference>
<feature type="domain" description="PTS EIIA type-2" evidence="5">
    <location>
        <begin position="433"/>
        <end position="565"/>
    </location>
</feature>
<evidence type="ECO:0000256" key="4">
    <source>
        <dbReference type="ARBA" id="ARBA00023163"/>
    </source>
</evidence>
<dbReference type="Gene3D" id="1.10.10.10">
    <property type="entry name" value="Winged helix-like DNA-binding domain superfamily/Winged helix DNA-binding domain"/>
    <property type="match status" value="1"/>
</dbReference>
<dbReference type="EMBL" id="CP015756">
    <property type="protein sequence ID" value="APC38835.1"/>
    <property type="molecule type" value="Genomic_DNA"/>
</dbReference>
<gene>
    <name evidence="7" type="ORF">A7L45_01510</name>
</gene>
<keyword evidence="2" id="KW-0805">Transcription regulation</keyword>
<dbReference type="KEGG" id="ceu:A7L45_01510"/>
<dbReference type="GO" id="GO:0006355">
    <property type="term" value="P:regulation of DNA-templated transcription"/>
    <property type="evidence" value="ECO:0007669"/>
    <property type="project" value="InterPro"/>
</dbReference>
<name>A0A1J0GC29_9CLOT</name>
<evidence type="ECO:0000259" key="5">
    <source>
        <dbReference type="PROSITE" id="PS51094"/>
    </source>
</evidence>
<dbReference type="RefSeq" id="WP_071611132.1">
    <property type="nucleotide sequence ID" value="NZ_CP015756.1"/>
</dbReference>
<accession>A0A1J0GC29</accession>
<proteinExistence type="predicted"/>
<evidence type="ECO:0000313" key="7">
    <source>
        <dbReference type="EMBL" id="APC38835.1"/>
    </source>
</evidence>
<evidence type="ECO:0000256" key="2">
    <source>
        <dbReference type="ARBA" id="ARBA00023015"/>
    </source>
</evidence>
<dbReference type="AlphaFoldDB" id="A0A1J0GC29"/>
<organism evidence="7 8">
    <name type="scientific">Clostridium estertheticum subsp. estertheticum</name>
    <dbReference type="NCBI Taxonomy" id="1552"/>
    <lineage>
        <taxon>Bacteria</taxon>
        <taxon>Bacillati</taxon>
        <taxon>Bacillota</taxon>
        <taxon>Clostridia</taxon>
        <taxon>Eubacteriales</taxon>
        <taxon>Clostridiaceae</taxon>
        <taxon>Clostridium</taxon>
    </lineage>
</organism>
<dbReference type="InterPro" id="IPR036634">
    <property type="entry name" value="PRD_sf"/>
</dbReference>
<dbReference type="InterPro" id="IPR036388">
    <property type="entry name" value="WH-like_DNA-bd_sf"/>
</dbReference>
<dbReference type="Proteomes" id="UP000182569">
    <property type="component" value="Chromosome"/>
</dbReference>
<dbReference type="InterPro" id="IPR011608">
    <property type="entry name" value="PRD"/>
</dbReference>
<dbReference type="Gene3D" id="1.10.1790.10">
    <property type="entry name" value="PRD domain"/>
    <property type="match status" value="1"/>
</dbReference>
<dbReference type="OrthoDB" id="3175596at2"/>
<dbReference type="PANTHER" id="PTHR30185">
    <property type="entry name" value="CRYPTIC BETA-GLUCOSIDE BGL OPERON ANTITERMINATOR"/>
    <property type="match status" value="1"/>
</dbReference>
<dbReference type="SUPFAM" id="SSF55804">
    <property type="entry name" value="Phoshotransferase/anion transport protein"/>
    <property type="match status" value="1"/>
</dbReference>
<evidence type="ECO:0000256" key="3">
    <source>
        <dbReference type="ARBA" id="ARBA00023159"/>
    </source>
</evidence>
<dbReference type="SUPFAM" id="SSF63520">
    <property type="entry name" value="PTS-regulatory domain, PRD"/>
    <property type="match status" value="1"/>
</dbReference>
<dbReference type="InterPro" id="IPR050661">
    <property type="entry name" value="BglG_antiterminators"/>
</dbReference>
<dbReference type="PROSITE" id="PS51094">
    <property type="entry name" value="PTS_EIIA_TYPE_2"/>
    <property type="match status" value="1"/>
</dbReference>
<dbReference type="InterPro" id="IPR002178">
    <property type="entry name" value="PTS_EIIA_type-2_dom"/>
</dbReference>
<dbReference type="InterPro" id="IPR016152">
    <property type="entry name" value="PTrfase/Anion_transptr"/>
</dbReference>
<reference evidence="8" key="1">
    <citation type="journal article" date="2016" name="Front. Microbiol.">
        <title>Complete Genome Sequence of Clostridium estertheticum DSM 8809, a Microbe Identified in Spoiled Vacuum Packed Beef.</title>
        <authorList>
            <person name="Yu Z."/>
            <person name="Gunn L."/>
            <person name="Brennan E."/>
            <person name="Reid R."/>
            <person name="Wall P.G."/>
            <person name="Gaora O.P."/>
            <person name="Hurley D."/>
            <person name="Bolton D."/>
            <person name="Fanning S."/>
        </authorList>
    </citation>
    <scope>NUCLEOTIDE SEQUENCE [LARGE SCALE GENOMIC DNA]</scope>
    <source>
        <strain evidence="8">DSM 8809</strain>
    </source>
</reference>
<dbReference type="PANTHER" id="PTHR30185:SF18">
    <property type="entry name" value="TRANSCRIPTIONAL REGULATOR MTLR"/>
    <property type="match status" value="1"/>
</dbReference>
<evidence type="ECO:0000259" key="6">
    <source>
        <dbReference type="PROSITE" id="PS51372"/>
    </source>
</evidence>
<keyword evidence="3" id="KW-0010">Activator</keyword>
<evidence type="ECO:0000256" key="1">
    <source>
        <dbReference type="ARBA" id="ARBA00022737"/>
    </source>
</evidence>
<keyword evidence="8" id="KW-1185">Reference proteome</keyword>
<dbReference type="Pfam" id="PF00874">
    <property type="entry name" value="PRD"/>
    <property type="match status" value="1"/>
</dbReference>
<dbReference type="Pfam" id="PF05043">
    <property type="entry name" value="Mga"/>
    <property type="match status" value="1"/>
</dbReference>
<dbReference type="STRING" id="1552.A7L45_01510"/>
<keyword evidence="1" id="KW-0677">Repeat</keyword>
<sequence>MIDKKNEVLECNRVVNNCDQDNSYRHLSNPTTPTDFNDFHCRIAYLLDQLINTENYLNIMDLSEEMNVSRGTVNNDLKKTKDLLRKYDAEILGVTNKGIKLKCNEFSKRLILIYEVFDYFKCDVDIDNKTIDLLEALAKHYKFNDQMELLFYKSTLVTIDRIKKGRNLKTSIPMYKNFEINSKTLNDFITEIENIYKIKLNHEDIDFISFPINTRNSAHTKSIENTVNQEILLQIVKQMLVSIRERFMIDINEKTFYNKVRHHLLFLINRLIFRIPVNDIFSDQIKIRFPLAFELAKISMSVLQKQYHLMGTEIDISYLAVYFALILDDRKVDYKSKNSDGNIAVVTNNGRGTFELIRKQLQEIVGLNSNIDLLTVSELKIKDVSNYGMIFSTENIINDRHFPIIKIDGIIDQDSITQKLKELKKKNLEPIANIMKLENLKILYLDGSVSYRDNVKIITSKLIDEEYVSSDIYSIFEKKDNLSSMIYENGVAFPHLIDKKINNFSLTIGIIKPNTDKLKIILFLLIPENMDNQQEGALLKIYDEIFTIISDKELVFKLQDIEDIY</sequence>
<evidence type="ECO:0000313" key="8">
    <source>
        <dbReference type="Proteomes" id="UP000182569"/>
    </source>
</evidence>
<keyword evidence="4" id="KW-0804">Transcription</keyword>
<dbReference type="PROSITE" id="PS51372">
    <property type="entry name" value="PRD_2"/>
    <property type="match status" value="1"/>
</dbReference>
<feature type="domain" description="PRD" evidence="6">
    <location>
        <begin position="227"/>
        <end position="333"/>
    </location>
</feature>
<dbReference type="Gene3D" id="3.40.930.10">
    <property type="entry name" value="Mannitol-specific EII, Chain A"/>
    <property type="match status" value="1"/>
</dbReference>